<dbReference type="InterPro" id="IPR015424">
    <property type="entry name" value="PyrdxlP-dep_Trfase"/>
</dbReference>
<evidence type="ECO:0000313" key="5">
    <source>
        <dbReference type="EMBL" id="AEA35383.1"/>
    </source>
</evidence>
<feature type="modified residue" description="N6-(pyridoxal phosphate)lysine" evidence="3">
    <location>
        <position position="199"/>
    </location>
</feature>
<dbReference type="GO" id="GO:0000271">
    <property type="term" value="P:polysaccharide biosynthetic process"/>
    <property type="evidence" value="ECO:0007669"/>
    <property type="project" value="TreeGrafter"/>
</dbReference>
<dbReference type="GO" id="GO:0030170">
    <property type="term" value="F:pyridoxal phosphate binding"/>
    <property type="evidence" value="ECO:0007669"/>
    <property type="project" value="TreeGrafter"/>
</dbReference>
<evidence type="ECO:0000256" key="3">
    <source>
        <dbReference type="PIRSR" id="PIRSR000390-2"/>
    </source>
</evidence>
<dbReference type="InterPro" id="IPR015422">
    <property type="entry name" value="PyrdxlP-dep_Trfase_small"/>
</dbReference>
<dbReference type="AlphaFoldDB" id="A0A059P1B6"/>
<dbReference type="Gene3D" id="3.40.640.10">
    <property type="entry name" value="Type I PLP-dependent aspartate aminotransferase-like (Major domain)"/>
    <property type="match status" value="1"/>
</dbReference>
<reference evidence="5" key="1">
    <citation type="submission" date="2011-02" db="EMBL/GenBank/DDBJ databases">
        <authorList>
            <person name="Hong W."/>
            <person name="Zhang G."/>
            <person name="Lin Y."/>
            <person name="Rao Y."/>
        </authorList>
    </citation>
    <scope>NUCLEOTIDE SEQUENCE</scope>
    <source>
        <strain evidence="5">HP</strain>
    </source>
</reference>
<dbReference type="InterPro" id="IPR015421">
    <property type="entry name" value="PyrdxlP-dep_Trfase_major"/>
</dbReference>
<organism evidence="5">
    <name type="scientific">Micromonospora inyonensis</name>
    <dbReference type="NCBI Taxonomy" id="47866"/>
    <lineage>
        <taxon>Bacteria</taxon>
        <taxon>Bacillati</taxon>
        <taxon>Actinomycetota</taxon>
        <taxon>Actinomycetes</taxon>
        <taxon>Micromonosporales</taxon>
        <taxon>Micromonosporaceae</taxon>
        <taxon>Micromonospora</taxon>
    </lineage>
</organism>
<protein>
    <submittedName>
        <fullName evidence="5">Putative L-glutamine:3-amino-2,3-dideoxy-scyllo-inosose</fullName>
    </submittedName>
</protein>
<comment type="cofactor">
    <cofactor evidence="1">
        <name>pyridoxal 5'-phosphate</name>
        <dbReference type="ChEBI" id="CHEBI:597326"/>
    </cofactor>
</comment>
<dbReference type="GO" id="GO:0008483">
    <property type="term" value="F:transaminase activity"/>
    <property type="evidence" value="ECO:0007669"/>
    <property type="project" value="TreeGrafter"/>
</dbReference>
<dbReference type="PANTHER" id="PTHR30244:SF34">
    <property type="entry name" value="DTDP-4-AMINO-4,6-DIDEOXYGALACTOSE TRANSAMINASE"/>
    <property type="match status" value="1"/>
</dbReference>
<dbReference type="SUPFAM" id="SSF53383">
    <property type="entry name" value="PLP-dependent transferases"/>
    <property type="match status" value="1"/>
</dbReference>
<evidence type="ECO:0000256" key="1">
    <source>
        <dbReference type="ARBA" id="ARBA00001933"/>
    </source>
</evidence>
<dbReference type="EMBL" id="JF431003">
    <property type="protein sequence ID" value="AEA35383.1"/>
    <property type="molecule type" value="Genomic_DNA"/>
</dbReference>
<dbReference type="Gene3D" id="3.90.1150.10">
    <property type="entry name" value="Aspartate Aminotransferase, domain 1"/>
    <property type="match status" value="1"/>
</dbReference>
<proteinExistence type="inferred from homology"/>
<dbReference type="CDD" id="cd00616">
    <property type="entry name" value="AHBA_syn"/>
    <property type="match status" value="1"/>
</dbReference>
<dbReference type="PANTHER" id="PTHR30244">
    <property type="entry name" value="TRANSAMINASE"/>
    <property type="match status" value="1"/>
</dbReference>
<evidence type="ECO:0000256" key="4">
    <source>
        <dbReference type="RuleBase" id="RU004508"/>
    </source>
</evidence>
<dbReference type="Pfam" id="PF01041">
    <property type="entry name" value="DegT_DnrJ_EryC1"/>
    <property type="match status" value="1"/>
</dbReference>
<keyword evidence="3 4" id="KW-0663">Pyridoxal phosphate</keyword>
<sequence length="418" mass="46610">MTEKLAILGGDPVRQRPWPEWPHVGPADVERLRGVIESRNLGGIPFPNTLHQQFAERFTGKLGAKYGLLAANGTVTLSMALRALGIHAGDEVITTAFTWIGTVAGIVHVNAVPVLADISDDNWCIDPVKVEEAITDRTRAIMVVHLGNQVADMDALLDICRRHDLLLIEDCAHAHFAEWRGRCVGTIGDAGSYSFETSKIMTSGEGGFLVTATEETFHRAMSLAHVGRKEAPYDKFPGRVFGWNHRATEMQAAVLLGQLDQYDDLDRQRTAMAELLTKGLTEIGGFIPLPEDPRVTRRQRYELLFRFDTEAWDGLHRDKVLEAILAEGVEFGGNTFYPPLHRDELFHITADDWPAIRERYGEKISPDAFHLPVAERVAFDEAVWIHHSLLSVEPEDVQDMLDAVVKVRENLGALKKSL</sequence>
<feature type="active site" description="Proton acceptor" evidence="2">
    <location>
        <position position="199"/>
    </location>
</feature>
<evidence type="ECO:0000256" key="2">
    <source>
        <dbReference type="PIRSR" id="PIRSR000390-1"/>
    </source>
</evidence>
<name>A0A059P1B6_9ACTN</name>
<comment type="similarity">
    <text evidence="4">Belongs to the DegT/DnrJ/EryC1 family.</text>
</comment>
<dbReference type="PIRSF" id="PIRSF000390">
    <property type="entry name" value="PLP_StrS"/>
    <property type="match status" value="1"/>
</dbReference>
<dbReference type="InterPro" id="IPR000653">
    <property type="entry name" value="DegT/StrS_aminotransferase"/>
</dbReference>
<accession>A0A059P1B6</accession>